<sequence length="50" mass="6021">MNYRAKPFCGKVLSRSLPDNNEKSPFFRRDFVNNYYYCFCIISIFRKIAS</sequence>
<comment type="caution">
    <text evidence="1">The sequence shown here is derived from an EMBL/GenBank/DDBJ whole genome shotgun (WGS) entry which is preliminary data.</text>
</comment>
<protein>
    <submittedName>
        <fullName evidence="1">Uncharacterized protein</fullName>
    </submittedName>
</protein>
<evidence type="ECO:0000313" key="1">
    <source>
        <dbReference type="EMBL" id="EWM55187.1"/>
    </source>
</evidence>
<accession>W7V3H6</accession>
<dbReference type="EMBL" id="ATAX01000004">
    <property type="protein sequence ID" value="EWM55187.1"/>
    <property type="molecule type" value="Genomic_DNA"/>
</dbReference>
<proteinExistence type="predicted"/>
<organism evidence="1 2">
    <name type="scientific">Ruminococcus flavefaciens 007c</name>
    <dbReference type="NCBI Taxonomy" id="1341157"/>
    <lineage>
        <taxon>Bacteria</taxon>
        <taxon>Bacillati</taxon>
        <taxon>Bacillota</taxon>
        <taxon>Clostridia</taxon>
        <taxon>Eubacteriales</taxon>
        <taxon>Oscillospiraceae</taxon>
        <taxon>Ruminococcus</taxon>
    </lineage>
</organism>
<keyword evidence="2" id="KW-1185">Reference proteome</keyword>
<dbReference type="PATRIC" id="fig|1341157.4.peg.135"/>
<evidence type="ECO:0000313" key="2">
    <source>
        <dbReference type="Proteomes" id="UP000019365"/>
    </source>
</evidence>
<dbReference type="Proteomes" id="UP000019365">
    <property type="component" value="Unassembled WGS sequence"/>
</dbReference>
<name>W7V3H6_RUMFL</name>
<reference evidence="1 2" key="1">
    <citation type="journal article" date="2014" name="PLoS ONE">
        <title>Rumen cellulosomics: divergent fiber-degrading strategies revealed by comparative genome-wide analysis of six ruminococcal strains.</title>
        <authorList>
            <person name="Dassa B."/>
            <person name="Borovok I."/>
            <person name="Ruimy-Israeli V."/>
            <person name="Lamed R."/>
            <person name="Flint H.J."/>
            <person name="Duncan S.H."/>
            <person name="Henrissat B."/>
            <person name="Coutinho P."/>
            <person name="Morrison M."/>
            <person name="Mosoni P."/>
            <person name="Yeoman C.J."/>
            <person name="White B.A."/>
            <person name="Bayer E.A."/>
        </authorList>
    </citation>
    <scope>NUCLEOTIDE SEQUENCE [LARGE SCALE GENOMIC DNA]</scope>
    <source>
        <strain evidence="1 2">007c</strain>
    </source>
</reference>
<gene>
    <name evidence="1" type="ORF">RF007C_00090</name>
</gene>
<dbReference type="AlphaFoldDB" id="W7V3H6"/>